<accession>A0A7V4CH38</accession>
<proteinExistence type="predicted"/>
<gene>
    <name evidence="1" type="ORF">ENU28_00380</name>
</gene>
<dbReference type="AlphaFoldDB" id="A0A7V4CH38"/>
<evidence type="ECO:0000313" key="1">
    <source>
        <dbReference type="EMBL" id="HGQ54902.1"/>
    </source>
</evidence>
<reference evidence="1" key="1">
    <citation type="journal article" date="2020" name="mSystems">
        <title>Genome- and Community-Level Interaction Insights into Carbon Utilization and Element Cycling Functions of Hydrothermarchaeota in Hydrothermal Sediment.</title>
        <authorList>
            <person name="Zhou Z."/>
            <person name="Liu Y."/>
            <person name="Xu W."/>
            <person name="Pan J."/>
            <person name="Luo Z.H."/>
            <person name="Li M."/>
        </authorList>
    </citation>
    <scope>NUCLEOTIDE SEQUENCE [LARGE SCALE GENOMIC DNA]</scope>
    <source>
        <strain evidence="1">SpSt-655</strain>
    </source>
</reference>
<dbReference type="EMBL" id="DTBX01000014">
    <property type="protein sequence ID" value="HGQ54902.1"/>
    <property type="molecule type" value="Genomic_DNA"/>
</dbReference>
<protein>
    <submittedName>
        <fullName evidence="1">Uncharacterized protein</fullName>
    </submittedName>
</protein>
<sequence>MVDKLNLLSKYAKVFQRLIGNYEKIKLKSEDFSLLEKSLQKIKEFYEKIEFNDLKTLIGEWLKKEEEWLKNTILEKQERFGQQLKEELEKNNLSFSGLFPNIRIGIFTLEINFDLNTCQIFYGPKIEKLKTKIPLQASTIIKILKDYLTYLNQPFNPNEYFKKLLLAYERSLFFQKLNFGEKIFLTDLLSELIFLLQRKEFYLDPKKENFKEYSRINFSYDLYRLKTSLGNQLENYSFKLWIAPFDATLDKKKSIWIPNNEIGEGTYFSYISFEKI</sequence>
<name>A0A7V4CH38_UNCW3</name>
<organism evidence="1">
    <name type="scientific">candidate division WOR-3 bacterium</name>
    <dbReference type="NCBI Taxonomy" id="2052148"/>
    <lineage>
        <taxon>Bacteria</taxon>
        <taxon>Bacteria division WOR-3</taxon>
    </lineage>
</organism>
<comment type="caution">
    <text evidence="1">The sequence shown here is derived from an EMBL/GenBank/DDBJ whole genome shotgun (WGS) entry which is preliminary data.</text>
</comment>